<evidence type="ECO:0000256" key="1">
    <source>
        <dbReference type="SAM" id="MobiDB-lite"/>
    </source>
</evidence>
<feature type="compositionally biased region" description="Acidic residues" evidence="1">
    <location>
        <begin position="465"/>
        <end position="482"/>
    </location>
</feature>
<comment type="caution">
    <text evidence="2">The sequence shown here is derived from an EMBL/GenBank/DDBJ whole genome shotgun (WGS) entry which is preliminary data.</text>
</comment>
<organism evidence="2 3">
    <name type="scientific">Virgisporangium ochraceum</name>
    <dbReference type="NCBI Taxonomy" id="65505"/>
    <lineage>
        <taxon>Bacteria</taxon>
        <taxon>Bacillati</taxon>
        <taxon>Actinomycetota</taxon>
        <taxon>Actinomycetes</taxon>
        <taxon>Micromonosporales</taxon>
        <taxon>Micromonosporaceae</taxon>
        <taxon>Virgisporangium</taxon>
    </lineage>
</organism>
<proteinExistence type="predicted"/>
<protein>
    <recommendedName>
        <fullName evidence="4">Band 7 domain-containing protein</fullName>
    </recommendedName>
</protein>
<dbReference type="RefSeq" id="WP_203929954.1">
    <property type="nucleotide sequence ID" value="NZ_BOPH01000072.1"/>
</dbReference>
<evidence type="ECO:0000313" key="2">
    <source>
        <dbReference type="EMBL" id="GIJ70052.1"/>
    </source>
</evidence>
<evidence type="ECO:0000313" key="3">
    <source>
        <dbReference type="Proteomes" id="UP000635606"/>
    </source>
</evidence>
<sequence>MSAYPIVSSKYLNEAGSRGLFRLGRKTRDASELPKAGAHEALVYRVQGRHVVDKGQLGRDSDVVVGASHVSVVDVSAGVPVTVSLTMPSAEASNFTVQVTFACTVIDPARVVRENIRADAAILAYLRRDQKLVHLGLPYRMTELNAVRREVHARIRAYAEVKPPDVQGMQVVLDGVEVLTPDELASFQKARWEARRDHVLETEKRGYSHEQESVQEEHQRRMEARKRRDRHEAAGEDQEAEQAATLRDSRHKRMLRAEEMEFAQREVEQAMAAFGDDPLKALIYAQRQGEINIKELAGKMSADLERQDEYRREQLALDRADERQEVEWSREREREDREDRNRAREAAREDKRLKREAEREDRRLRRQDAQVEREAVRAELERLRQEEREDRHKQMEVNVELVGELAKRGHLDMVDMQPERLVEKISGLEPNSLGGGRHRQLPAEEEQAALEGRPNDAKASGDGGLESDEPIDIDVEVNEEDD</sequence>
<dbReference type="AlphaFoldDB" id="A0A8J3ZTS1"/>
<reference evidence="2" key="1">
    <citation type="submission" date="2021-01" db="EMBL/GenBank/DDBJ databases">
        <title>Whole genome shotgun sequence of Virgisporangium ochraceum NBRC 16418.</title>
        <authorList>
            <person name="Komaki H."/>
            <person name="Tamura T."/>
        </authorList>
    </citation>
    <scope>NUCLEOTIDE SEQUENCE</scope>
    <source>
        <strain evidence="2">NBRC 16418</strain>
    </source>
</reference>
<evidence type="ECO:0008006" key="4">
    <source>
        <dbReference type="Google" id="ProtNLM"/>
    </source>
</evidence>
<dbReference type="Proteomes" id="UP000635606">
    <property type="component" value="Unassembled WGS sequence"/>
</dbReference>
<name>A0A8J3ZTS1_9ACTN</name>
<dbReference type="EMBL" id="BOPH01000072">
    <property type="protein sequence ID" value="GIJ70052.1"/>
    <property type="molecule type" value="Genomic_DNA"/>
</dbReference>
<feature type="region of interest" description="Disordered" evidence="1">
    <location>
        <begin position="425"/>
        <end position="482"/>
    </location>
</feature>
<keyword evidence="3" id="KW-1185">Reference proteome</keyword>
<feature type="compositionally biased region" description="Basic and acidic residues" evidence="1">
    <location>
        <begin position="203"/>
        <end position="222"/>
    </location>
</feature>
<feature type="region of interest" description="Disordered" evidence="1">
    <location>
        <begin position="328"/>
        <end position="376"/>
    </location>
</feature>
<feature type="region of interest" description="Disordered" evidence="1">
    <location>
        <begin position="203"/>
        <end position="248"/>
    </location>
</feature>
<accession>A0A8J3ZTS1</accession>
<gene>
    <name evidence="2" type="ORF">Voc01_049690</name>
</gene>